<dbReference type="OrthoDB" id="6513042at2759"/>
<dbReference type="Pfam" id="PF05183">
    <property type="entry name" value="RdRP"/>
    <property type="match status" value="1"/>
</dbReference>
<dbReference type="InterPro" id="IPR057503">
    <property type="entry name" value="PH_RdRP"/>
</dbReference>
<dbReference type="EC" id="2.7.7.48" evidence="1"/>
<feature type="domain" description="RDRP core" evidence="2">
    <location>
        <begin position="441"/>
        <end position="1047"/>
    </location>
</feature>
<dbReference type="GO" id="GO:0031380">
    <property type="term" value="C:nuclear RNA-directed RNA polymerase complex"/>
    <property type="evidence" value="ECO:0007669"/>
    <property type="project" value="TreeGrafter"/>
</dbReference>
<dbReference type="STRING" id="1448308.A0A2T2NB24"/>
<comment type="catalytic activity">
    <reaction evidence="1">
        <text>RNA(n) + a ribonucleoside 5'-triphosphate = RNA(n+1) + diphosphate</text>
        <dbReference type="Rhea" id="RHEA:21248"/>
        <dbReference type="Rhea" id="RHEA-COMP:14527"/>
        <dbReference type="Rhea" id="RHEA-COMP:17342"/>
        <dbReference type="ChEBI" id="CHEBI:33019"/>
        <dbReference type="ChEBI" id="CHEBI:61557"/>
        <dbReference type="ChEBI" id="CHEBI:140395"/>
        <dbReference type="EC" id="2.7.7.48"/>
    </reaction>
</comment>
<keyword evidence="1" id="KW-0808">Transferase</keyword>
<evidence type="ECO:0000259" key="2">
    <source>
        <dbReference type="Pfam" id="PF05183"/>
    </source>
</evidence>
<dbReference type="EMBL" id="KZ678141">
    <property type="protein sequence ID" value="PSN62624.1"/>
    <property type="molecule type" value="Genomic_DNA"/>
</dbReference>
<dbReference type="GO" id="GO:0003968">
    <property type="term" value="F:RNA-directed RNA polymerase activity"/>
    <property type="evidence" value="ECO:0007669"/>
    <property type="project" value="UniProtKB-KW"/>
</dbReference>
<organism evidence="4 5">
    <name type="scientific">Corynespora cassiicola Philippines</name>
    <dbReference type="NCBI Taxonomy" id="1448308"/>
    <lineage>
        <taxon>Eukaryota</taxon>
        <taxon>Fungi</taxon>
        <taxon>Dikarya</taxon>
        <taxon>Ascomycota</taxon>
        <taxon>Pezizomycotina</taxon>
        <taxon>Dothideomycetes</taxon>
        <taxon>Pleosporomycetidae</taxon>
        <taxon>Pleosporales</taxon>
        <taxon>Corynesporascaceae</taxon>
        <taxon>Corynespora</taxon>
    </lineage>
</organism>
<dbReference type="GO" id="GO:0003723">
    <property type="term" value="F:RNA binding"/>
    <property type="evidence" value="ECO:0007669"/>
    <property type="project" value="UniProtKB-KW"/>
</dbReference>
<dbReference type="Proteomes" id="UP000240883">
    <property type="component" value="Unassembled WGS sequence"/>
</dbReference>
<comment type="similarity">
    <text evidence="1">Belongs to the RdRP family.</text>
</comment>
<dbReference type="PANTHER" id="PTHR23079:SF17">
    <property type="entry name" value="RNA-DEPENDENT RNA POLYMERASE"/>
    <property type="match status" value="1"/>
</dbReference>
<gene>
    <name evidence="4" type="ORF">BS50DRAFT_532011</name>
</gene>
<evidence type="ECO:0000259" key="3">
    <source>
        <dbReference type="Pfam" id="PF25358"/>
    </source>
</evidence>
<accession>A0A2T2NB24</accession>
<dbReference type="AlphaFoldDB" id="A0A2T2NB24"/>
<dbReference type="Pfam" id="PF25358">
    <property type="entry name" value="PH_fung_RdRP"/>
    <property type="match status" value="1"/>
</dbReference>
<feature type="domain" description="RdRP-like PH" evidence="3">
    <location>
        <begin position="124"/>
        <end position="306"/>
    </location>
</feature>
<evidence type="ECO:0000313" key="4">
    <source>
        <dbReference type="EMBL" id="PSN62624.1"/>
    </source>
</evidence>
<name>A0A2T2NB24_CORCC</name>
<proteinExistence type="inferred from homology"/>
<protein>
    <recommendedName>
        <fullName evidence="1">RNA-dependent RNA polymerase</fullName>
        <ecNumber evidence="1">2.7.7.48</ecNumber>
    </recommendedName>
</protein>
<evidence type="ECO:0000256" key="1">
    <source>
        <dbReference type="RuleBase" id="RU363098"/>
    </source>
</evidence>
<keyword evidence="1" id="KW-0696">RNA-directed RNA polymerase</keyword>
<evidence type="ECO:0000313" key="5">
    <source>
        <dbReference type="Proteomes" id="UP000240883"/>
    </source>
</evidence>
<keyword evidence="1" id="KW-0694">RNA-binding</keyword>
<dbReference type="PANTHER" id="PTHR23079">
    <property type="entry name" value="RNA-DEPENDENT RNA POLYMERASE"/>
    <property type="match status" value="1"/>
</dbReference>
<dbReference type="InterPro" id="IPR057596">
    <property type="entry name" value="RDRP_core"/>
</dbReference>
<keyword evidence="5" id="KW-1185">Reference proteome</keyword>
<dbReference type="InterPro" id="IPR007855">
    <property type="entry name" value="RDRP"/>
</dbReference>
<sequence length="1228" mass="139554">MDVFIQNVPAGANEVELRMFLKETLNRFDILAFDVFKRVGKNFATVTTASAENGERFLQFHGSRNPLTPLKFRGVQLCCLRSNRRGQPDALKVRALMEKEMVMRSKFSQYPDSRAPQPSKRLVPIVSLMTGIWGYDHLDRLIFDSKYKDLREGTVTFGDFGLVFYLKAATHNAANWHCRVDIPYSTIEHTIPSVDHGQRGTLTFTLKSPPKIYYLVKTDDLHLYSGDAVNIADIFQGLQLRDSVTGERVKRMRRMVALREGYGTAAALCNVYRILLPDIDTADHAWNFVREFSALALKDCWKTMVPSVATQNIEAEYQTVEQMLAKNPPGSDFNFAVRYQLQALVLEGTVTPADMISLIPRVRLFSSGYGSDVTAHAVRKLRTQIPMPGPHVRAKELNIAAINKLLLDNIDHIKETEGVFKDLNEKKNKSHHLALTYKGTVTPTGMLLQGPDMGVSNRVLRKYSKHTEYFMRVFFADEDGLSVLHDPKASQESVYDRFRKILREGISVSGRTYEFLGFSHSSLHYHTTWFQAPFIDDTGVFVHARDIISNLGDFSHLRCSAKCAARIGQAFSDTIFSIPLKQLYTDKMPDIERNGHCFSDGCGTISKDLLSKVWKVLPLERREQKPVVLQIRYRGAKGVVSLDSTLKGEQLHIRNSMVKYNAREIWRDLELCGAAYRPLDLYLNHQFIKILEDLDIPQKNFLAVQNDALKSLQMIIMHPINAASFLDFSKSGTSARVPILFTLMHEIGLSFQADKFLTDLVEIAAMASLRDMKYRARIPVEKGFLLYGIMDESNELKEGEVYVATRRQDTKGKWQRSHLVGSRVVVTRAPALHPGDVQIVKAVDVSENSPLRSLYNCIVFSQQGARDLPSQLGGGDLDGDLFHVIFDERLIPSYTMAPSEYEPAPAQDLGRPAERDDIIEFFIDYMNSDRLGQISNKHKIRADVLSEGTKHSDCIRLAKLASDAVDFSKSGIPVDMRLAPTSNDQIRPDFMATGPGLILNELGAADLEEIATNDIDEPDSLSLLDPDQSKIRHYRSPKALGVLYRQIDEKTFLARMKRDFQQARMSMGDGSLIQKLHEYLDRETRQVLWEHHREFAEELREAYEENMLDIMYSMRPHRGKPLTELEVFSGNILGKKEKASTRHIREANMEVRERFNRDTGAYVRRMVSGDGDNDEEDEALPRAIACFKVSLETEGWENQVNLKSWKYVAAAVCLEQLWKYVGYRLRPL</sequence>
<keyword evidence="1" id="KW-0548">Nucleotidyltransferase</keyword>
<reference evidence="4 5" key="1">
    <citation type="journal article" date="2018" name="Front. Microbiol.">
        <title>Genome-Wide Analysis of Corynespora cassiicola Leaf Fall Disease Putative Effectors.</title>
        <authorList>
            <person name="Lopez D."/>
            <person name="Ribeiro S."/>
            <person name="Label P."/>
            <person name="Fumanal B."/>
            <person name="Venisse J.S."/>
            <person name="Kohler A."/>
            <person name="de Oliveira R.R."/>
            <person name="Labutti K."/>
            <person name="Lipzen A."/>
            <person name="Lail K."/>
            <person name="Bauer D."/>
            <person name="Ohm R.A."/>
            <person name="Barry K.W."/>
            <person name="Spatafora J."/>
            <person name="Grigoriev I.V."/>
            <person name="Martin F.M."/>
            <person name="Pujade-Renaud V."/>
        </authorList>
    </citation>
    <scope>NUCLEOTIDE SEQUENCE [LARGE SCALE GENOMIC DNA]</scope>
    <source>
        <strain evidence="4 5">Philippines</strain>
    </source>
</reference>
<dbReference type="GO" id="GO:0030422">
    <property type="term" value="P:siRNA processing"/>
    <property type="evidence" value="ECO:0007669"/>
    <property type="project" value="TreeGrafter"/>
</dbReference>